<dbReference type="Gene3D" id="3.40.50.2000">
    <property type="entry name" value="Glycogen Phosphorylase B"/>
    <property type="match status" value="2"/>
</dbReference>
<dbReference type="GO" id="GO:0016757">
    <property type="term" value="F:glycosyltransferase activity"/>
    <property type="evidence" value="ECO:0007669"/>
    <property type="project" value="InterPro"/>
</dbReference>
<dbReference type="eggNOG" id="COG0438">
    <property type="taxonomic scope" value="Bacteria"/>
</dbReference>
<sequence>MANAQKKKLKIALVGYKLAEGGLERVFSSTSSIFHSLGFEVHVVVLEDQVEYAYDGKLVNFGNYSKYQKYIRLQKYLAQQKFDYVIDFRHRINPFMELVFTYFIYFKMKTIYTIHSNRLETYLTDKIRIAKILLKKAHNVVVVSTALKNKLAAEYHFDKAVVISNAFDNEKVDLTSLEVPLSFDYCIAVGRLHKLKQFDKLIESYRQSVLPEKGIHLVVLGKGKEERSLKTLIKDMQLEAFVHLVGFKENPYFYIKNAKFLMLSSLYEGFPMAILESLSLGRPVISFDCPTGPSEMIVDGENGFLVENQNFKALTSKMNTFAQDEVLYHKCRDKAKSSVSQFETKEVAKKWLQLLENEK</sequence>
<dbReference type="Proteomes" id="UP000182124">
    <property type="component" value="Unassembled WGS sequence"/>
</dbReference>
<evidence type="ECO:0000313" key="3">
    <source>
        <dbReference type="EMBL" id="SCX11439.1"/>
    </source>
</evidence>
<dbReference type="InterPro" id="IPR001296">
    <property type="entry name" value="Glyco_trans_1"/>
</dbReference>
<dbReference type="SUPFAM" id="SSF53756">
    <property type="entry name" value="UDP-Glycosyltransferase/glycogen phosphorylase"/>
    <property type="match status" value="1"/>
</dbReference>
<organism evidence="3 4">
    <name type="scientific">Flavobacterium saliperosum</name>
    <dbReference type="NCBI Taxonomy" id="329186"/>
    <lineage>
        <taxon>Bacteria</taxon>
        <taxon>Pseudomonadati</taxon>
        <taxon>Bacteroidota</taxon>
        <taxon>Flavobacteriia</taxon>
        <taxon>Flavobacteriales</taxon>
        <taxon>Flavobacteriaceae</taxon>
        <taxon>Flavobacterium</taxon>
    </lineage>
</organism>
<dbReference type="InterPro" id="IPR028098">
    <property type="entry name" value="Glyco_trans_4-like_N"/>
</dbReference>
<dbReference type="EMBL" id="FMTY01000003">
    <property type="protein sequence ID" value="SCX11439.1"/>
    <property type="molecule type" value="Genomic_DNA"/>
</dbReference>
<dbReference type="PANTHER" id="PTHR12526:SF630">
    <property type="entry name" value="GLYCOSYLTRANSFERASE"/>
    <property type="match status" value="1"/>
</dbReference>
<dbReference type="PANTHER" id="PTHR12526">
    <property type="entry name" value="GLYCOSYLTRANSFERASE"/>
    <property type="match status" value="1"/>
</dbReference>
<evidence type="ECO:0000259" key="1">
    <source>
        <dbReference type="Pfam" id="PF00534"/>
    </source>
</evidence>
<evidence type="ECO:0000259" key="2">
    <source>
        <dbReference type="Pfam" id="PF13439"/>
    </source>
</evidence>
<keyword evidence="3" id="KW-0808">Transferase</keyword>
<feature type="domain" description="Glycosyl transferase family 1" evidence="1">
    <location>
        <begin position="185"/>
        <end position="337"/>
    </location>
</feature>
<protein>
    <submittedName>
        <fullName evidence="3">N-acetylgalactosamine-N,N'-diacetylbacillosaminyl-diphospho-undecaprenol 4-alpha-N-acetylgalactosaminyltransferase</fullName>
    </submittedName>
</protein>
<gene>
    <name evidence="3" type="ORF">SAMN02927925_01754</name>
</gene>
<evidence type="ECO:0000313" key="4">
    <source>
        <dbReference type="Proteomes" id="UP000182124"/>
    </source>
</evidence>
<dbReference type="Pfam" id="PF13439">
    <property type="entry name" value="Glyco_transf_4"/>
    <property type="match status" value="1"/>
</dbReference>
<proteinExistence type="predicted"/>
<reference evidence="3 4" key="1">
    <citation type="submission" date="2016-10" db="EMBL/GenBank/DDBJ databases">
        <authorList>
            <person name="de Groot N.N."/>
        </authorList>
    </citation>
    <scope>NUCLEOTIDE SEQUENCE [LARGE SCALE GENOMIC DNA]</scope>
    <source>
        <strain evidence="3 4">CGMCC 1.3801</strain>
    </source>
</reference>
<name>A0A1G4VT42_9FLAO</name>
<dbReference type="RefSeq" id="WP_023576962.1">
    <property type="nucleotide sequence ID" value="NZ_CBCSBQ010000002.1"/>
</dbReference>
<feature type="domain" description="Glycosyltransferase subfamily 4-like N-terminal" evidence="2">
    <location>
        <begin position="21"/>
        <end position="170"/>
    </location>
</feature>
<dbReference type="AlphaFoldDB" id="A0A1G4VT42"/>
<dbReference type="Pfam" id="PF00534">
    <property type="entry name" value="Glycos_transf_1"/>
    <property type="match status" value="1"/>
</dbReference>
<accession>A0A1G4VT42</accession>
<dbReference type="STRING" id="329186.SAMN02927925_01754"/>